<accession>A0A7S4VBS0</accession>
<feature type="transmembrane region" description="Helical" evidence="2">
    <location>
        <begin position="118"/>
        <end position="138"/>
    </location>
</feature>
<organism evidence="3">
    <name type="scientific">Alexandrium monilatum</name>
    <dbReference type="NCBI Taxonomy" id="311494"/>
    <lineage>
        <taxon>Eukaryota</taxon>
        <taxon>Sar</taxon>
        <taxon>Alveolata</taxon>
        <taxon>Dinophyceae</taxon>
        <taxon>Gonyaulacales</taxon>
        <taxon>Pyrocystaceae</taxon>
        <taxon>Alexandrium</taxon>
    </lineage>
</organism>
<sequence length="1238" mass="132661">MRLKPAELLPMQQPVTAEDTDDPQSPEAGGHAADPKDSVKAVWGGASERSAQAGPSPEPDVGHDRPVPSRGTECSSVRHSTCIFDRKSTFESEVSDLKSVSTRGICFCLEAPRSKFGYFLLCLPAPAISSGLALLLWSSMGVGEASLGWLNANHEKRTYVIAAFLAVFAVLYVLDFFCPPHLPGKFFRLWAGDVFVGRSVFAVGLGLALLFALLFARHEPSLPLVVTICLGPAGLALVWLLLPAVAPMRVPVRADRHPESPLSLLTQELAYVVDTEELEATFYQAALAAFWATALLVAIAWSGWVFHGHPLDVIVDGTGPEVYKAAFILWAAPAVVAGSNFVFGLFVLLRVLLDNTYAHTNDAKTGIVGDILHGLEGEAMLSPQNSRGMKAVKAVRREIERLERMRLTNERRLSVIMKFSVCSLTLLVGLIFLMGDVVYADSPIAKMLMQLAAVFMASFLGFAYMSFRRVFVAIGAALTAQPAFRTAQSALQAPWPRAFVLVFLAPLAPAVLLLSAVTQAVRRCRGIADVGLPGARDDDGRRHRVLGRAVLTAKVAEALDLMAEWSWTSILFRCYAACGVYVAFALTPLCLNVGLMLLNRHMAGWPFGVTVLITFLVGIVVFLLPPVPGAVVYFFGGVVIAEACPWGFWPGAILNVFICYAMKLCACGVQQKCIGERLGRSVWVRQTVGVHRLAIRCVESILRRPGWSVGKVAILCGGPDWPTSVLAGILKLSLAQCELGTLPAIVFIAPCALTGSFYLRRGDSPMWKRMANLMLALSTVVSLSLAVTVAYTVQCELEARCLEFSRPLPQNVHLHWRDHRAAVIKRHSTFSWAQLPRCVRAVYGLGALLHVAVFHAFLWGFGELFGTVDITDSIADLKLYGRGGILTNKAIVVLAMYAAGWACYIVYALWQNFRTMAARSRSTCQLDSQEASWKQRWLLWLQNGGGGDFEDAADQRPGSSAPPGGGGCGVHGGAAEASAGAPSGGELEEVRVEAAEGTAAGDELPPRREAALSMSSISTLGEVSAEAIEGTAWERLHFSEATEGAASLEPPSRSEVDEGTASLEPPMDGAEAIEGTAWERLHLSEATEYAASVQPPTCSEVDEGTASVEPPMDDAEAGPGPEPPLPPPSATPTESAEELEEGPPTLPPSPTSQDGAAGRVASSRWAKHLSSASEGGLPAPALPLAPAPPEPEAPERVPLEAPPELGLGLEFVVPASDTLPLSVMIPPPPSRRPTWARR</sequence>
<feature type="transmembrane region" description="Helical" evidence="2">
    <location>
        <begin position="285"/>
        <end position="307"/>
    </location>
</feature>
<feature type="transmembrane region" description="Helical" evidence="2">
    <location>
        <begin position="739"/>
        <end position="759"/>
    </location>
</feature>
<feature type="region of interest" description="Disordered" evidence="1">
    <location>
        <begin position="1219"/>
        <end position="1238"/>
    </location>
</feature>
<keyword evidence="2" id="KW-0812">Transmembrane</keyword>
<feature type="transmembrane region" description="Helical" evidence="2">
    <location>
        <begin position="841"/>
        <end position="861"/>
    </location>
</feature>
<feature type="transmembrane region" description="Helical" evidence="2">
    <location>
        <begin position="415"/>
        <end position="435"/>
    </location>
</feature>
<feature type="transmembrane region" description="Helical" evidence="2">
    <location>
        <begin position="630"/>
        <end position="654"/>
    </location>
</feature>
<keyword evidence="2" id="KW-0472">Membrane</keyword>
<proteinExistence type="predicted"/>
<evidence type="ECO:0000313" key="3">
    <source>
        <dbReference type="EMBL" id="CAE4575119.1"/>
    </source>
</evidence>
<feature type="compositionally biased region" description="Gly residues" evidence="1">
    <location>
        <begin position="963"/>
        <end position="972"/>
    </location>
</feature>
<feature type="compositionally biased region" description="Pro residues" evidence="1">
    <location>
        <begin position="1180"/>
        <end position="1191"/>
    </location>
</feature>
<feature type="transmembrane region" description="Helical" evidence="2">
    <location>
        <begin position="603"/>
        <end position="624"/>
    </location>
</feature>
<feature type="compositionally biased region" description="Low complexity" evidence="1">
    <location>
        <begin position="973"/>
        <end position="985"/>
    </location>
</feature>
<feature type="region of interest" description="Disordered" evidence="1">
    <location>
        <begin position="1089"/>
        <end position="1201"/>
    </location>
</feature>
<feature type="transmembrane region" description="Helical" evidence="2">
    <location>
        <begin position="190"/>
        <end position="216"/>
    </location>
</feature>
<feature type="transmembrane region" description="Helical" evidence="2">
    <location>
        <begin position="222"/>
        <end position="246"/>
    </location>
</feature>
<feature type="region of interest" description="Disordered" evidence="1">
    <location>
        <begin position="1043"/>
        <end position="1068"/>
    </location>
</feature>
<protein>
    <submittedName>
        <fullName evidence="3">Uncharacterized protein</fullName>
    </submittedName>
</protein>
<gene>
    <name evidence="3" type="ORF">AMON00008_LOCUS14738</name>
</gene>
<keyword evidence="2" id="KW-1133">Transmembrane helix</keyword>
<dbReference type="AlphaFoldDB" id="A0A7S4VBS0"/>
<feature type="transmembrane region" description="Helical" evidence="2">
    <location>
        <begin position="890"/>
        <end position="910"/>
    </location>
</feature>
<feature type="compositionally biased region" description="Pro residues" evidence="1">
    <location>
        <begin position="1120"/>
        <end position="1130"/>
    </location>
</feature>
<feature type="transmembrane region" description="Helical" evidence="2">
    <location>
        <begin position="158"/>
        <end position="178"/>
    </location>
</feature>
<feature type="region of interest" description="Disordered" evidence="1">
    <location>
        <begin position="1"/>
        <end position="74"/>
    </location>
</feature>
<feature type="transmembrane region" description="Helical" evidence="2">
    <location>
        <begin position="327"/>
        <end position="349"/>
    </location>
</feature>
<evidence type="ECO:0000256" key="1">
    <source>
        <dbReference type="SAM" id="MobiDB-lite"/>
    </source>
</evidence>
<dbReference type="EMBL" id="HBNR01022090">
    <property type="protein sequence ID" value="CAE4575119.1"/>
    <property type="molecule type" value="Transcribed_RNA"/>
</dbReference>
<feature type="transmembrane region" description="Helical" evidence="2">
    <location>
        <begin position="498"/>
        <end position="517"/>
    </location>
</feature>
<feature type="transmembrane region" description="Helical" evidence="2">
    <location>
        <begin position="447"/>
        <end position="467"/>
    </location>
</feature>
<feature type="transmembrane region" description="Helical" evidence="2">
    <location>
        <begin position="570"/>
        <end position="591"/>
    </location>
</feature>
<feature type="transmembrane region" description="Helical" evidence="2">
    <location>
        <begin position="771"/>
        <end position="793"/>
    </location>
</feature>
<feature type="region of interest" description="Disordered" evidence="1">
    <location>
        <begin position="950"/>
        <end position="988"/>
    </location>
</feature>
<name>A0A7S4VBS0_9DINO</name>
<evidence type="ECO:0000256" key="2">
    <source>
        <dbReference type="SAM" id="Phobius"/>
    </source>
</evidence>
<reference evidence="3" key="1">
    <citation type="submission" date="2021-01" db="EMBL/GenBank/DDBJ databases">
        <authorList>
            <person name="Corre E."/>
            <person name="Pelletier E."/>
            <person name="Niang G."/>
            <person name="Scheremetjew M."/>
            <person name="Finn R."/>
            <person name="Kale V."/>
            <person name="Holt S."/>
            <person name="Cochrane G."/>
            <person name="Meng A."/>
            <person name="Brown T."/>
            <person name="Cohen L."/>
        </authorList>
    </citation>
    <scope>NUCLEOTIDE SEQUENCE</scope>
    <source>
        <strain evidence="3">CCMP3105</strain>
    </source>
</reference>